<reference evidence="1 2" key="1">
    <citation type="submission" date="2021-06" db="EMBL/GenBank/DDBJ databases">
        <authorList>
            <person name="Kallberg Y."/>
            <person name="Tangrot J."/>
            <person name="Rosling A."/>
        </authorList>
    </citation>
    <scope>NUCLEOTIDE SEQUENCE [LARGE SCALE GENOMIC DNA]</scope>
    <source>
        <strain evidence="1 2">120-4 pot B 10/14</strain>
    </source>
</reference>
<comment type="caution">
    <text evidence="1">The sequence shown here is derived from an EMBL/GenBank/DDBJ whole genome shotgun (WGS) entry which is preliminary data.</text>
</comment>
<accession>A0ABN7X928</accession>
<organism evidence="1 2">
    <name type="scientific">Gigaspora margarita</name>
    <dbReference type="NCBI Taxonomy" id="4874"/>
    <lineage>
        <taxon>Eukaryota</taxon>
        <taxon>Fungi</taxon>
        <taxon>Fungi incertae sedis</taxon>
        <taxon>Mucoromycota</taxon>
        <taxon>Glomeromycotina</taxon>
        <taxon>Glomeromycetes</taxon>
        <taxon>Diversisporales</taxon>
        <taxon>Gigasporaceae</taxon>
        <taxon>Gigaspora</taxon>
    </lineage>
</organism>
<dbReference type="InterPro" id="IPR036910">
    <property type="entry name" value="HMG_box_dom_sf"/>
</dbReference>
<gene>
    <name evidence="1" type="ORF">GMARGA_LOCUS39724</name>
</gene>
<feature type="non-terminal residue" evidence="1">
    <location>
        <position position="70"/>
    </location>
</feature>
<dbReference type="EMBL" id="CAJVQB010096324">
    <property type="protein sequence ID" value="CAG8849454.1"/>
    <property type="molecule type" value="Genomic_DNA"/>
</dbReference>
<sequence length="70" mass="8444">SVSNEIFKQFRIPQAKFSNIIKKRWKNESSETKDRFKNLETKIKNKKNYKNINDQNRENVTDLNLKISKN</sequence>
<dbReference type="SUPFAM" id="SSF47095">
    <property type="entry name" value="HMG-box"/>
    <property type="match status" value="1"/>
</dbReference>
<evidence type="ECO:0000313" key="2">
    <source>
        <dbReference type="Proteomes" id="UP000789901"/>
    </source>
</evidence>
<name>A0ABN7X928_GIGMA</name>
<protein>
    <submittedName>
        <fullName evidence="1">36854_t:CDS:1</fullName>
    </submittedName>
</protein>
<keyword evidence="2" id="KW-1185">Reference proteome</keyword>
<evidence type="ECO:0000313" key="1">
    <source>
        <dbReference type="EMBL" id="CAG8849454.1"/>
    </source>
</evidence>
<proteinExistence type="predicted"/>
<feature type="non-terminal residue" evidence="1">
    <location>
        <position position="1"/>
    </location>
</feature>
<dbReference type="Proteomes" id="UP000789901">
    <property type="component" value="Unassembled WGS sequence"/>
</dbReference>